<evidence type="ECO:0000313" key="2">
    <source>
        <dbReference type="EMBL" id="AWB67881.1"/>
    </source>
</evidence>
<dbReference type="RefSeq" id="WP_108603947.1">
    <property type="nucleotide sequence ID" value="NZ_CP026604.1"/>
</dbReference>
<feature type="signal peptide" evidence="1">
    <location>
        <begin position="1"/>
        <end position="18"/>
    </location>
</feature>
<feature type="chain" id="PRO_5015751251" description="Lipoprotein" evidence="1">
    <location>
        <begin position="19"/>
        <end position="309"/>
    </location>
</feature>
<dbReference type="AlphaFoldDB" id="A0A2S0VUI8"/>
<proteinExistence type="predicted"/>
<evidence type="ECO:0008006" key="4">
    <source>
        <dbReference type="Google" id="ProtNLM"/>
    </source>
</evidence>
<organism evidence="2 3">
    <name type="scientific">Saccharobesus litoralis</name>
    <dbReference type="NCBI Taxonomy" id="2172099"/>
    <lineage>
        <taxon>Bacteria</taxon>
        <taxon>Pseudomonadati</taxon>
        <taxon>Pseudomonadota</taxon>
        <taxon>Gammaproteobacteria</taxon>
        <taxon>Alteromonadales</taxon>
        <taxon>Alteromonadaceae</taxon>
        <taxon>Saccharobesus</taxon>
    </lineage>
</organism>
<dbReference type="KEGG" id="cate:C2869_16260"/>
<dbReference type="Proteomes" id="UP000244441">
    <property type="component" value="Chromosome"/>
</dbReference>
<dbReference type="PROSITE" id="PS51257">
    <property type="entry name" value="PROKAR_LIPOPROTEIN"/>
    <property type="match status" value="1"/>
</dbReference>
<protein>
    <recommendedName>
        <fullName evidence="4">Lipoprotein</fullName>
    </recommendedName>
</protein>
<keyword evidence="1" id="KW-0732">Signal</keyword>
<keyword evidence="3" id="KW-1185">Reference proteome</keyword>
<gene>
    <name evidence="2" type="ORF">C2869_16260</name>
</gene>
<sequence>MKKLGKLLVATSIFTLLAGCKSTPESTVINLQPTNTTKTLTFKKLDGDAANVVTLNSVKQAVVQHVKATSGFAHCDTSPRECNKKQNKGFEGVYNKWGRKVYINENQISLKYFNTEYTYNRGSSSPFGGSTSEYTSTIDTAFPYTISETADAFTVTIKSPANATTNKVRNPIFLPVGLPLKTSRVQELVNDVLELDTAETIPITHYVKKSGEFNVEYAPESVKANYVREYGDLGWNKASAGFLKSGRENVTSNGQSGNFELKIHLYRGNSKVEFDIKQQIKVLNNGTVQYDNGAFTKQIAEKLEQVAKS</sequence>
<evidence type="ECO:0000313" key="3">
    <source>
        <dbReference type="Proteomes" id="UP000244441"/>
    </source>
</evidence>
<name>A0A2S0VUI8_9ALTE</name>
<evidence type="ECO:0000256" key="1">
    <source>
        <dbReference type="SAM" id="SignalP"/>
    </source>
</evidence>
<dbReference type="EMBL" id="CP026604">
    <property type="protein sequence ID" value="AWB67881.1"/>
    <property type="molecule type" value="Genomic_DNA"/>
</dbReference>
<accession>A0A2S0VUI8</accession>
<reference evidence="2 3" key="1">
    <citation type="submission" date="2018-01" db="EMBL/GenBank/DDBJ databases">
        <title>Genome sequence of a Cantenovulum-like bacteria.</title>
        <authorList>
            <person name="Tan W.R."/>
            <person name="Lau N.-S."/>
            <person name="Go F."/>
            <person name="Amirul A.-A.A."/>
        </authorList>
    </citation>
    <scope>NUCLEOTIDE SEQUENCE [LARGE SCALE GENOMIC DNA]</scope>
    <source>
        <strain evidence="2 3">CCB-QB4</strain>
    </source>
</reference>
<dbReference type="OrthoDB" id="9842289at2"/>